<feature type="domain" description="HAMP" evidence="15">
    <location>
        <begin position="301"/>
        <end position="353"/>
    </location>
</feature>
<evidence type="ECO:0000259" key="14">
    <source>
        <dbReference type="PROSITE" id="PS50109"/>
    </source>
</evidence>
<evidence type="ECO:0000256" key="7">
    <source>
        <dbReference type="ARBA" id="ARBA00022741"/>
    </source>
</evidence>
<gene>
    <name evidence="16" type="ORF">HPT30_03115</name>
</gene>
<dbReference type="GO" id="GO:0005524">
    <property type="term" value="F:ATP binding"/>
    <property type="evidence" value="ECO:0007669"/>
    <property type="project" value="UniProtKB-KW"/>
</dbReference>
<evidence type="ECO:0000256" key="10">
    <source>
        <dbReference type="ARBA" id="ARBA00023012"/>
    </source>
</evidence>
<dbReference type="GO" id="GO:0000155">
    <property type="term" value="F:phosphorelay sensor kinase activity"/>
    <property type="evidence" value="ECO:0007669"/>
    <property type="project" value="InterPro"/>
</dbReference>
<feature type="transmembrane region" description="Helical" evidence="13">
    <location>
        <begin position="12"/>
        <end position="33"/>
    </location>
</feature>
<reference evidence="16" key="1">
    <citation type="submission" date="2020-06" db="EMBL/GenBank/DDBJ databases">
        <title>Paenibacillus sp. nov., isolated from soil.</title>
        <authorList>
            <person name="Seo Y.L."/>
        </authorList>
    </citation>
    <scope>NUCLEOTIDE SEQUENCE [LARGE SCALE GENOMIC DNA]</scope>
    <source>
        <strain evidence="16">JW14</strain>
    </source>
</reference>
<dbReference type="EC" id="2.7.13.3" evidence="3"/>
<keyword evidence="7" id="KW-0547">Nucleotide-binding</keyword>
<keyword evidence="17" id="KW-1185">Reference proteome</keyword>
<proteinExistence type="predicted"/>
<dbReference type="InterPro" id="IPR036890">
    <property type="entry name" value="HATPase_C_sf"/>
</dbReference>
<keyword evidence="6" id="KW-0808">Transferase</keyword>
<keyword evidence="11 13" id="KW-0472">Membrane</keyword>
<dbReference type="SUPFAM" id="SSF55874">
    <property type="entry name" value="ATPase domain of HSP90 chaperone/DNA topoisomerase II/histidine kinase"/>
    <property type="match status" value="1"/>
</dbReference>
<name>A0A850ELA0_9BACL</name>
<protein>
    <recommendedName>
        <fullName evidence="3">histidine kinase</fullName>
        <ecNumber evidence="3">2.7.13.3</ecNumber>
    </recommendedName>
</protein>
<comment type="subcellular location">
    <subcellularLocation>
        <location evidence="2">Cell membrane</location>
        <topology evidence="2">Multi-pass membrane protein</topology>
    </subcellularLocation>
</comment>
<keyword evidence="10" id="KW-0902">Two-component regulatory system</keyword>
<dbReference type="SMART" id="SM00304">
    <property type="entry name" value="HAMP"/>
    <property type="match status" value="1"/>
</dbReference>
<comment type="catalytic activity">
    <reaction evidence="1">
        <text>ATP + protein L-histidine = ADP + protein N-phospho-L-histidine.</text>
        <dbReference type="EC" id="2.7.13.3"/>
    </reaction>
</comment>
<keyword evidence="5" id="KW-0597">Phosphoprotein</keyword>
<sequence length="594" mass="67240">MKKRGVTYKLFIMTVVFFLCFYGMVILSQMLFFEGFYENQKISRVENHLKTYAANYASEENRSMSQISKDTAKFIIQNKSQLAILTLEGKVKLGDPFHITLKKENGQLVTINLSLFMNMYGTELKNAQIQQGDELTIFGENDIVEDSQIHVLYPINIYKQGGPVVGEPSAKVITGEDEFGETETITGTVTEIVLPDLKTWNPRQVLMLSAMEEWFPLTPTLLEKLKKLEVQQADWTEPWTGVRSSVLLYPVKMKNGDIDLLFTVTSLQEVSETNQALQWFYVYLGIGGFILILFLSLFFSKIVTRPLISINNAAKRMVNLDFTDHEPIRQNDELGSLSSSMHTLSRKLDSALGELQEANQQLVSDMKEKQKMEIAQQEFFANASHELKTPISIIKGFAEGLQDGVSAGKQDHYIGVIIEESDKMEMLVQDMLNLATLQSDTLKLRKTTYMLSELVEDVMGKLVYLLKQKNLEAVIIPSNELPLYGDLRWMEQVVSNLVTNAIRHAVEGSTITISIKGLEESSIFSIENTGEQIPEHQLEQIWERFFRAEPSRSRQTGGTGLGLAIVKRILDLHGCRYVAENTGMGVRIVITFDH</sequence>
<dbReference type="SMART" id="SM00388">
    <property type="entry name" value="HisKA"/>
    <property type="match status" value="1"/>
</dbReference>
<dbReference type="InterPro" id="IPR004358">
    <property type="entry name" value="Sig_transdc_His_kin-like_C"/>
</dbReference>
<dbReference type="SUPFAM" id="SSF158472">
    <property type="entry name" value="HAMP domain-like"/>
    <property type="match status" value="1"/>
</dbReference>
<dbReference type="InterPro" id="IPR003661">
    <property type="entry name" value="HisK_dim/P_dom"/>
</dbReference>
<dbReference type="InterPro" id="IPR003594">
    <property type="entry name" value="HATPase_dom"/>
</dbReference>
<evidence type="ECO:0000256" key="11">
    <source>
        <dbReference type="ARBA" id="ARBA00023136"/>
    </source>
</evidence>
<evidence type="ECO:0000256" key="1">
    <source>
        <dbReference type="ARBA" id="ARBA00000085"/>
    </source>
</evidence>
<evidence type="ECO:0000256" key="5">
    <source>
        <dbReference type="ARBA" id="ARBA00022553"/>
    </source>
</evidence>
<dbReference type="CDD" id="cd00075">
    <property type="entry name" value="HATPase"/>
    <property type="match status" value="1"/>
</dbReference>
<comment type="caution">
    <text evidence="16">The sequence shown here is derived from an EMBL/GenBank/DDBJ whole genome shotgun (WGS) entry which is preliminary data.</text>
</comment>
<dbReference type="SUPFAM" id="SSF47384">
    <property type="entry name" value="Homodimeric domain of signal transducing histidine kinase"/>
    <property type="match status" value="1"/>
</dbReference>
<organism evidence="16 17">
    <name type="scientific">Paenibacillus agri</name>
    <dbReference type="NCBI Taxonomy" id="2744309"/>
    <lineage>
        <taxon>Bacteria</taxon>
        <taxon>Bacillati</taxon>
        <taxon>Bacillota</taxon>
        <taxon>Bacilli</taxon>
        <taxon>Bacillales</taxon>
        <taxon>Paenibacillaceae</taxon>
        <taxon>Paenibacillus</taxon>
    </lineage>
</organism>
<dbReference type="PROSITE" id="PS50109">
    <property type="entry name" value="HIS_KIN"/>
    <property type="match status" value="1"/>
</dbReference>
<dbReference type="Pfam" id="PF00672">
    <property type="entry name" value="HAMP"/>
    <property type="match status" value="1"/>
</dbReference>
<dbReference type="GO" id="GO:0004721">
    <property type="term" value="F:phosphoprotein phosphatase activity"/>
    <property type="evidence" value="ECO:0007669"/>
    <property type="project" value="TreeGrafter"/>
</dbReference>
<dbReference type="InterPro" id="IPR003660">
    <property type="entry name" value="HAMP_dom"/>
</dbReference>
<dbReference type="Gene3D" id="3.30.565.10">
    <property type="entry name" value="Histidine kinase-like ATPase, C-terminal domain"/>
    <property type="match status" value="1"/>
</dbReference>
<evidence type="ECO:0000256" key="8">
    <source>
        <dbReference type="ARBA" id="ARBA00022777"/>
    </source>
</evidence>
<feature type="coiled-coil region" evidence="12">
    <location>
        <begin position="341"/>
        <end position="375"/>
    </location>
</feature>
<accession>A0A850ELA0</accession>
<dbReference type="InterPro" id="IPR036097">
    <property type="entry name" value="HisK_dim/P_sf"/>
</dbReference>
<keyword evidence="9" id="KW-0067">ATP-binding</keyword>
<dbReference type="AlphaFoldDB" id="A0A850ELA0"/>
<dbReference type="Gene3D" id="6.10.340.10">
    <property type="match status" value="1"/>
</dbReference>
<dbReference type="PANTHER" id="PTHR45453:SF3">
    <property type="entry name" value="HISTIDINE KINASE"/>
    <property type="match status" value="1"/>
</dbReference>
<evidence type="ECO:0000313" key="17">
    <source>
        <dbReference type="Proteomes" id="UP000564806"/>
    </source>
</evidence>
<evidence type="ECO:0000256" key="9">
    <source>
        <dbReference type="ARBA" id="ARBA00022840"/>
    </source>
</evidence>
<feature type="domain" description="Histidine kinase" evidence="14">
    <location>
        <begin position="382"/>
        <end position="594"/>
    </location>
</feature>
<feature type="transmembrane region" description="Helical" evidence="13">
    <location>
        <begin position="279"/>
        <end position="299"/>
    </location>
</feature>
<evidence type="ECO:0000259" key="15">
    <source>
        <dbReference type="PROSITE" id="PS50885"/>
    </source>
</evidence>
<dbReference type="Proteomes" id="UP000564806">
    <property type="component" value="Unassembled WGS sequence"/>
</dbReference>
<dbReference type="FunFam" id="1.10.287.130:FF:000001">
    <property type="entry name" value="Two-component sensor histidine kinase"/>
    <property type="match status" value="1"/>
</dbReference>
<evidence type="ECO:0000256" key="13">
    <source>
        <dbReference type="SAM" id="Phobius"/>
    </source>
</evidence>
<evidence type="ECO:0000256" key="4">
    <source>
        <dbReference type="ARBA" id="ARBA00022475"/>
    </source>
</evidence>
<evidence type="ECO:0000256" key="12">
    <source>
        <dbReference type="SAM" id="Coils"/>
    </source>
</evidence>
<evidence type="ECO:0000256" key="3">
    <source>
        <dbReference type="ARBA" id="ARBA00012438"/>
    </source>
</evidence>
<evidence type="ECO:0000256" key="6">
    <source>
        <dbReference type="ARBA" id="ARBA00022679"/>
    </source>
</evidence>
<keyword evidence="13" id="KW-0812">Transmembrane</keyword>
<dbReference type="InterPro" id="IPR050351">
    <property type="entry name" value="BphY/WalK/GraS-like"/>
</dbReference>
<dbReference type="PRINTS" id="PR00344">
    <property type="entry name" value="BCTRLSENSOR"/>
</dbReference>
<dbReference type="Pfam" id="PF00512">
    <property type="entry name" value="HisKA"/>
    <property type="match status" value="1"/>
</dbReference>
<dbReference type="CDD" id="cd00082">
    <property type="entry name" value="HisKA"/>
    <property type="match status" value="1"/>
</dbReference>
<dbReference type="GO" id="GO:0016036">
    <property type="term" value="P:cellular response to phosphate starvation"/>
    <property type="evidence" value="ECO:0007669"/>
    <property type="project" value="TreeGrafter"/>
</dbReference>
<dbReference type="RefSeq" id="WP_175370033.1">
    <property type="nucleotide sequence ID" value="NZ_JABWCS010000184.1"/>
</dbReference>
<keyword evidence="8 16" id="KW-0418">Kinase</keyword>
<keyword evidence="12" id="KW-0175">Coiled coil</keyword>
<evidence type="ECO:0000256" key="2">
    <source>
        <dbReference type="ARBA" id="ARBA00004651"/>
    </source>
</evidence>
<dbReference type="PROSITE" id="PS50885">
    <property type="entry name" value="HAMP"/>
    <property type="match status" value="1"/>
</dbReference>
<dbReference type="CDD" id="cd06225">
    <property type="entry name" value="HAMP"/>
    <property type="match status" value="1"/>
</dbReference>
<dbReference type="Gene3D" id="1.10.287.130">
    <property type="match status" value="1"/>
</dbReference>
<keyword evidence="13" id="KW-1133">Transmembrane helix</keyword>
<dbReference type="GO" id="GO:0005886">
    <property type="term" value="C:plasma membrane"/>
    <property type="evidence" value="ECO:0007669"/>
    <property type="project" value="UniProtKB-SubCell"/>
</dbReference>
<dbReference type="PANTHER" id="PTHR45453">
    <property type="entry name" value="PHOSPHATE REGULON SENSOR PROTEIN PHOR"/>
    <property type="match status" value="1"/>
</dbReference>
<dbReference type="SMART" id="SM00387">
    <property type="entry name" value="HATPase_c"/>
    <property type="match status" value="1"/>
</dbReference>
<evidence type="ECO:0000313" key="16">
    <source>
        <dbReference type="EMBL" id="NUU59342.1"/>
    </source>
</evidence>
<dbReference type="Pfam" id="PF02518">
    <property type="entry name" value="HATPase_c"/>
    <property type="match status" value="1"/>
</dbReference>
<dbReference type="EMBL" id="JABWCS010000184">
    <property type="protein sequence ID" value="NUU59342.1"/>
    <property type="molecule type" value="Genomic_DNA"/>
</dbReference>
<keyword evidence="4" id="KW-1003">Cell membrane</keyword>
<dbReference type="InterPro" id="IPR005467">
    <property type="entry name" value="His_kinase_dom"/>
</dbReference>